<name>A0ABW2XR70_9ACTN</name>
<keyword evidence="3" id="KW-1185">Reference proteome</keyword>
<evidence type="ECO:0000313" key="2">
    <source>
        <dbReference type="EMBL" id="MFD0688544.1"/>
    </source>
</evidence>
<organism evidence="2 3">
    <name type="scientific">Actinomadura fibrosa</name>
    <dbReference type="NCBI Taxonomy" id="111802"/>
    <lineage>
        <taxon>Bacteria</taxon>
        <taxon>Bacillati</taxon>
        <taxon>Actinomycetota</taxon>
        <taxon>Actinomycetes</taxon>
        <taxon>Streptosporangiales</taxon>
        <taxon>Thermomonosporaceae</taxon>
        <taxon>Actinomadura</taxon>
    </lineage>
</organism>
<gene>
    <name evidence="2" type="ORF">ACFQZM_28890</name>
</gene>
<dbReference type="RefSeq" id="WP_131763151.1">
    <property type="nucleotide sequence ID" value="NZ_CAACUY010000298.1"/>
</dbReference>
<dbReference type="Proteomes" id="UP001597063">
    <property type="component" value="Unassembled WGS sequence"/>
</dbReference>
<protein>
    <submittedName>
        <fullName evidence="2">Uncharacterized protein</fullName>
    </submittedName>
</protein>
<evidence type="ECO:0000256" key="1">
    <source>
        <dbReference type="SAM" id="MobiDB-lite"/>
    </source>
</evidence>
<sequence length="61" mass="6135">MEKKDPADRGPGANSGQEELPHERVVPGTGSAAEGYEGPDAGDGTSTGNPIAGVEKDPDES</sequence>
<reference evidence="3" key="1">
    <citation type="journal article" date="2019" name="Int. J. Syst. Evol. Microbiol.">
        <title>The Global Catalogue of Microorganisms (GCM) 10K type strain sequencing project: providing services to taxonomists for standard genome sequencing and annotation.</title>
        <authorList>
            <consortium name="The Broad Institute Genomics Platform"/>
            <consortium name="The Broad Institute Genome Sequencing Center for Infectious Disease"/>
            <person name="Wu L."/>
            <person name="Ma J."/>
        </authorList>
    </citation>
    <scope>NUCLEOTIDE SEQUENCE [LARGE SCALE GENOMIC DNA]</scope>
    <source>
        <strain evidence="3">JCM 9371</strain>
    </source>
</reference>
<dbReference type="EMBL" id="JBHTGP010000014">
    <property type="protein sequence ID" value="MFD0688544.1"/>
    <property type="molecule type" value="Genomic_DNA"/>
</dbReference>
<proteinExistence type="predicted"/>
<accession>A0ABW2XR70</accession>
<feature type="region of interest" description="Disordered" evidence="1">
    <location>
        <begin position="1"/>
        <end position="61"/>
    </location>
</feature>
<comment type="caution">
    <text evidence="2">The sequence shown here is derived from an EMBL/GenBank/DDBJ whole genome shotgun (WGS) entry which is preliminary data.</text>
</comment>
<evidence type="ECO:0000313" key="3">
    <source>
        <dbReference type="Proteomes" id="UP001597063"/>
    </source>
</evidence>